<proteinExistence type="predicted"/>
<sequence>MTIAGWTRKPETIAPPTTSCWEQNSSKPSTESKRRAAGSVGVGGGRLIIAMLFDKYKIFCMLHLTMLLLAPLVASTELNPTITSDPKTRTQSHEQEISIEKEDDLEVYHHEQNLETGELLNMRMLRSQDEQRNDQLNSASRQYNRLSRALERMHFGPLLRLRPISNRAATVSWKFAIPNPHPPPRQKKALSFFSRFYPILQHGSSGGGGDGSGDSLMNGDYTARRRVSYASSGESFPLGSRFSRPIMRLRWGK</sequence>
<feature type="compositionally biased region" description="Polar residues" evidence="1">
    <location>
        <begin position="15"/>
        <end position="29"/>
    </location>
</feature>
<dbReference type="EMBL" id="LNIX01000007">
    <property type="protein sequence ID" value="OXA52320.1"/>
    <property type="molecule type" value="Genomic_DNA"/>
</dbReference>
<accession>A0A226E4V1</accession>
<evidence type="ECO:0000313" key="3">
    <source>
        <dbReference type="Proteomes" id="UP000198287"/>
    </source>
</evidence>
<gene>
    <name evidence="2" type="ORF">Fcan01_13139</name>
</gene>
<dbReference type="Proteomes" id="UP000198287">
    <property type="component" value="Unassembled WGS sequence"/>
</dbReference>
<organism evidence="2 3">
    <name type="scientific">Folsomia candida</name>
    <name type="common">Springtail</name>
    <dbReference type="NCBI Taxonomy" id="158441"/>
    <lineage>
        <taxon>Eukaryota</taxon>
        <taxon>Metazoa</taxon>
        <taxon>Ecdysozoa</taxon>
        <taxon>Arthropoda</taxon>
        <taxon>Hexapoda</taxon>
        <taxon>Collembola</taxon>
        <taxon>Entomobryomorpha</taxon>
        <taxon>Isotomoidea</taxon>
        <taxon>Isotomidae</taxon>
        <taxon>Proisotominae</taxon>
        <taxon>Folsomia</taxon>
    </lineage>
</organism>
<protein>
    <submittedName>
        <fullName evidence="2">Uncharacterized protein</fullName>
    </submittedName>
</protein>
<feature type="region of interest" description="Disordered" evidence="1">
    <location>
        <begin position="1"/>
        <end position="38"/>
    </location>
</feature>
<keyword evidence="3" id="KW-1185">Reference proteome</keyword>
<evidence type="ECO:0000313" key="2">
    <source>
        <dbReference type="EMBL" id="OXA52320.1"/>
    </source>
</evidence>
<dbReference type="AlphaFoldDB" id="A0A226E4V1"/>
<comment type="caution">
    <text evidence="2">The sequence shown here is derived from an EMBL/GenBank/DDBJ whole genome shotgun (WGS) entry which is preliminary data.</text>
</comment>
<evidence type="ECO:0000256" key="1">
    <source>
        <dbReference type="SAM" id="MobiDB-lite"/>
    </source>
</evidence>
<name>A0A226E4V1_FOLCA</name>
<reference evidence="2 3" key="1">
    <citation type="submission" date="2015-12" db="EMBL/GenBank/DDBJ databases">
        <title>The genome of Folsomia candida.</title>
        <authorList>
            <person name="Faddeeva A."/>
            <person name="Derks M.F."/>
            <person name="Anvar Y."/>
            <person name="Smit S."/>
            <person name="Van Straalen N."/>
            <person name="Roelofs D."/>
        </authorList>
    </citation>
    <scope>NUCLEOTIDE SEQUENCE [LARGE SCALE GENOMIC DNA]</scope>
    <source>
        <strain evidence="2 3">VU population</strain>
        <tissue evidence="2">Whole body</tissue>
    </source>
</reference>